<protein>
    <submittedName>
        <fullName evidence="3">Putative QWRF family</fullName>
    </submittedName>
    <submittedName>
        <fullName evidence="2">QWRF family protein</fullName>
    </submittedName>
</protein>
<dbReference type="AlphaFoldDB" id="A0A251TJJ0"/>
<dbReference type="PANTHER" id="PTHR31807">
    <property type="entry name" value="AUGMIN FAMILY MEMBER"/>
    <property type="match status" value="1"/>
</dbReference>
<evidence type="ECO:0000313" key="4">
    <source>
        <dbReference type="Proteomes" id="UP000215914"/>
    </source>
</evidence>
<evidence type="ECO:0000313" key="3">
    <source>
        <dbReference type="EMBL" id="OTG11287.1"/>
    </source>
</evidence>
<keyword evidence="4" id="KW-1185">Reference proteome</keyword>
<dbReference type="Gramene" id="mRNA:HanXRQr2_Chr10g0437521">
    <property type="protein sequence ID" value="mRNA:HanXRQr2_Chr10g0437521"/>
    <property type="gene ID" value="HanXRQr2_Chr10g0437521"/>
</dbReference>
<dbReference type="Proteomes" id="UP000215914">
    <property type="component" value="Chromosome 10"/>
</dbReference>
<proteinExistence type="inferred from homology"/>
<dbReference type="EMBL" id="CM007899">
    <property type="protein sequence ID" value="OTG11287.1"/>
    <property type="molecule type" value="Genomic_DNA"/>
</dbReference>
<gene>
    <name evidence="3" type="ORF">HannXRQ_Chr10g0297061</name>
    <name evidence="2" type="ORF">HanXRQr2_Chr10g0437521</name>
</gene>
<dbReference type="PANTHER" id="PTHR31807:SF31">
    <property type="entry name" value="QWRF MOTIF PROTEIN (DUF566)-RELATED"/>
    <property type="match status" value="1"/>
</dbReference>
<reference evidence="3" key="2">
    <citation type="submission" date="2017-02" db="EMBL/GenBank/DDBJ databases">
        <title>Sunflower complete genome.</title>
        <authorList>
            <person name="Langlade N."/>
            <person name="Munos S."/>
        </authorList>
    </citation>
    <scope>NUCLEOTIDE SEQUENCE [LARGE SCALE GENOMIC DNA]</scope>
    <source>
        <tissue evidence="3">Leaves</tissue>
    </source>
</reference>
<dbReference type="EMBL" id="MNCJ02000325">
    <property type="protein sequence ID" value="KAF5786164.1"/>
    <property type="molecule type" value="Genomic_DNA"/>
</dbReference>
<evidence type="ECO:0000256" key="1">
    <source>
        <dbReference type="ARBA" id="ARBA00010016"/>
    </source>
</evidence>
<comment type="similarity">
    <text evidence="1">Belongs to the QWRF family.</text>
</comment>
<accession>A0A251TJJ0</accession>
<dbReference type="Pfam" id="PF04484">
    <property type="entry name" value="QWRF"/>
    <property type="match status" value="1"/>
</dbReference>
<name>A0A251TJJ0_HELAN</name>
<evidence type="ECO:0000313" key="2">
    <source>
        <dbReference type="EMBL" id="KAF5786164.1"/>
    </source>
</evidence>
<reference evidence="2" key="3">
    <citation type="submission" date="2020-06" db="EMBL/GenBank/DDBJ databases">
        <title>Helianthus annuus Genome sequencing and assembly Release 2.</title>
        <authorList>
            <person name="Gouzy J."/>
            <person name="Langlade N."/>
            <person name="Munos S."/>
        </authorList>
    </citation>
    <scope>NUCLEOTIDE SEQUENCE</scope>
    <source>
        <tissue evidence="2">Leaves</tissue>
    </source>
</reference>
<organism evidence="3 4">
    <name type="scientific">Helianthus annuus</name>
    <name type="common">Common sunflower</name>
    <dbReference type="NCBI Taxonomy" id="4232"/>
    <lineage>
        <taxon>Eukaryota</taxon>
        <taxon>Viridiplantae</taxon>
        <taxon>Streptophyta</taxon>
        <taxon>Embryophyta</taxon>
        <taxon>Tracheophyta</taxon>
        <taxon>Spermatophyta</taxon>
        <taxon>Magnoliopsida</taxon>
        <taxon>eudicotyledons</taxon>
        <taxon>Gunneridae</taxon>
        <taxon>Pentapetalae</taxon>
        <taxon>asterids</taxon>
        <taxon>campanulids</taxon>
        <taxon>Asterales</taxon>
        <taxon>Asteraceae</taxon>
        <taxon>Asteroideae</taxon>
        <taxon>Heliantheae alliance</taxon>
        <taxon>Heliantheae</taxon>
        <taxon>Helianthus</taxon>
    </lineage>
</organism>
<dbReference type="InterPro" id="IPR007573">
    <property type="entry name" value="QWRF"/>
</dbReference>
<reference evidence="2 4" key="1">
    <citation type="journal article" date="2017" name="Nature">
        <title>The sunflower genome provides insights into oil metabolism, flowering and Asterid evolution.</title>
        <authorList>
            <person name="Badouin H."/>
            <person name="Gouzy J."/>
            <person name="Grassa C.J."/>
            <person name="Murat F."/>
            <person name="Staton S.E."/>
            <person name="Cottret L."/>
            <person name="Lelandais-Briere C."/>
            <person name="Owens G.L."/>
            <person name="Carrere S."/>
            <person name="Mayjonade B."/>
            <person name="Legrand L."/>
            <person name="Gill N."/>
            <person name="Kane N.C."/>
            <person name="Bowers J.E."/>
            <person name="Hubner S."/>
            <person name="Bellec A."/>
            <person name="Berard A."/>
            <person name="Berges H."/>
            <person name="Blanchet N."/>
            <person name="Boniface M.C."/>
            <person name="Brunel D."/>
            <person name="Catrice O."/>
            <person name="Chaidir N."/>
            <person name="Claudel C."/>
            <person name="Donnadieu C."/>
            <person name="Faraut T."/>
            <person name="Fievet G."/>
            <person name="Helmstetter N."/>
            <person name="King M."/>
            <person name="Knapp S.J."/>
            <person name="Lai Z."/>
            <person name="Le Paslier M.C."/>
            <person name="Lippi Y."/>
            <person name="Lorenzon L."/>
            <person name="Mandel J.R."/>
            <person name="Marage G."/>
            <person name="Marchand G."/>
            <person name="Marquand E."/>
            <person name="Bret-Mestries E."/>
            <person name="Morien E."/>
            <person name="Nambeesan S."/>
            <person name="Nguyen T."/>
            <person name="Pegot-Espagnet P."/>
            <person name="Pouilly N."/>
            <person name="Raftis F."/>
            <person name="Sallet E."/>
            <person name="Schiex T."/>
            <person name="Thomas J."/>
            <person name="Vandecasteele C."/>
            <person name="Vares D."/>
            <person name="Vear F."/>
            <person name="Vautrin S."/>
            <person name="Crespi M."/>
            <person name="Mangin B."/>
            <person name="Burke J.M."/>
            <person name="Salse J."/>
            <person name="Munos S."/>
            <person name="Vincourt P."/>
            <person name="Rieseberg L.H."/>
            <person name="Langlade N.B."/>
        </authorList>
    </citation>
    <scope>NUCLEOTIDE SEQUENCE [LARGE SCALE GENOMIC DNA]</scope>
    <source>
        <strain evidence="4">cv. SF193</strain>
        <tissue evidence="2">Leaves</tissue>
    </source>
</reference>
<sequence>MEKEKMEIKLNSIFHSQMKMLEAWRGMERTHTSDVSTTKDCLEAIACRVPLIEGAKMDPQATTISLRHGIHLVESAMPMASSFMPTVSFCIFLRTKIY</sequence>
<dbReference type="InParanoid" id="A0A251TJJ0"/>